<evidence type="ECO:0000313" key="2">
    <source>
        <dbReference type="Proteomes" id="UP000799092"/>
    </source>
</evidence>
<dbReference type="CDD" id="cd11527">
    <property type="entry name" value="NTP-PPase_dUTPase"/>
    <property type="match status" value="1"/>
</dbReference>
<dbReference type="Gene3D" id="1.10.4010.10">
    <property type="entry name" value="Type II deoxyuridine triphosphatase"/>
    <property type="match status" value="1"/>
</dbReference>
<dbReference type="Proteomes" id="UP000799092">
    <property type="component" value="Unassembled WGS sequence"/>
</dbReference>
<reference evidence="1" key="1">
    <citation type="submission" date="2019-11" db="EMBL/GenBank/DDBJ databases">
        <authorList>
            <person name="Li J."/>
        </authorList>
    </citation>
    <scope>NUCLEOTIDE SEQUENCE</scope>
    <source>
        <strain evidence="1">B6B</strain>
    </source>
</reference>
<name>A0A6A8DBC5_9BACI</name>
<dbReference type="InterPro" id="IPR016947">
    <property type="entry name" value="UCP030140"/>
</dbReference>
<dbReference type="EMBL" id="WJNG01000007">
    <property type="protein sequence ID" value="MRH42908.1"/>
    <property type="molecule type" value="Genomic_DNA"/>
</dbReference>
<organism evidence="1 2">
    <name type="scientific">Aquibacillus halophilus</name>
    <dbReference type="NCBI Taxonomy" id="930132"/>
    <lineage>
        <taxon>Bacteria</taxon>
        <taxon>Bacillati</taxon>
        <taxon>Bacillota</taxon>
        <taxon>Bacilli</taxon>
        <taxon>Bacillales</taxon>
        <taxon>Bacillaceae</taxon>
        <taxon>Aquibacillus</taxon>
    </lineage>
</organism>
<proteinExistence type="predicted"/>
<comment type="caution">
    <text evidence="1">The sequence shown here is derived from an EMBL/GenBank/DDBJ whole genome shotgun (WGS) entry which is preliminary data.</text>
</comment>
<dbReference type="InterPro" id="IPR014871">
    <property type="entry name" value="dUTPase/dCTP_pyrophosphatase"/>
</dbReference>
<keyword evidence="2" id="KW-1185">Reference proteome</keyword>
<dbReference type="OrthoDB" id="5506143at2"/>
<dbReference type="SUPFAM" id="SSF101386">
    <property type="entry name" value="all-alpha NTP pyrophosphatases"/>
    <property type="match status" value="1"/>
</dbReference>
<evidence type="ECO:0000313" key="1">
    <source>
        <dbReference type="EMBL" id="MRH42908.1"/>
    </source>
</evidence>
<dbReference type="RefSeq" id="WP_153736554.1">
    <property type="nucleotide sequence ID" value="NZ_WJNG01000007.1"/>
</dbReference>
<dbReference type="PIRSF" id="PIRSF030140">
    <property type="entry name" value="UCP030140"/>
    <property type="match status" value="1"/>
</dbReference>
<gene>
    <name evidence="1" type="ORF">GH741_09435</name>
</gene>
<sequence length="160" mass="18630">MEWSHLFNMQKQLDSYIESNHQLDSIDLFDKKVLALLVEVGELANETRCFKFWSKKAPSENKVILEEYVDGLHFILSLGLDKNLTFNSAKMEGSFNITDHFNNVFKEIIAFKSEPSKEKYNKLFNTYIALGSKLGFDEKSVQAAYFEKNKVNHERQDKGY</sequence>
<dbReference type="AlphaFoldDB" id="A0A6A8DBC5"/>
<accession>A0A6A8DBC5</accession>
<dbReference type="Pfam" id="PF08761">
    <property type="entry name" value="dUTPase_2"/>
    <property type="match status" value="1"/>
</dbReference>
<protein>
    <submittedName>
        <fullName evidence="1">dUTPase</fullName>
    </submittedName>
</protein>